<keyword evidence="6 10" id="KW-0198">Cysteine biosynthesis</keyword>
<dbReference type="HOGENOM" id="CLU_021018_1_2_1"/>
<sequence length="439" mass="46537">MEEKCAIAKDVTELIGNTPMVYLNNVVDGCVAHIAAKLEMMEPCSSVKDRIGYSMINDAEEKGLITPGKTVLIEPTSGNTGIGLAFIAAAKGYKLILVMPSVVTLERKIPSFEMSFMEEKCAIAKDVTELIGNTPMVYLNNVVDGCVAHIAAKLEMMEPCSSVKDRIGYSMINDAEEKGLITPGKTVLIEPTSGNTGIGLAFIAAAKGYKLILVMPSVVTLERKMVVLAFGAELYLTDIAKGIQGVFDKADEILQNTPNGYILNQFENPANPKIHYETTGPEIWKGTGGKVDILVAGIGTGGTVTGAGHFLKEKNPEIKVYGIEPAESAVLNGGNPGSHKIQGIGAGIIPQVLDTELLDEVIQISSDEAIETAGLLALKEGLLVGISSGAAAAAAIKLAESPENAGKLITVIFPSFGERYLSSVLFDSIRDEAENMKFD</sequence>
<dbReference type="InterPro" id="IPR005859">
    <property type="entry name" value="CysK"/>
</dbReference>
<dbReference type="FunFam" id="3.40.50.1100:FF:000006">
    <property type="entry name" value="Cysteine synthase"/>
    <property type="match status" value="1"/>
</dbReference>
<dbReference type="GO" id="GO:0019499">
    <property type="term" value="P:cyanide metabolic process"/>
    <property type="evidence" value="ECO:0007669"/>
    <property type="project" value="UniProtKB-ARBA"/>
</dbReference>
<evidence type="ECO:0000256" key="8">
    <source>
        <dbReference type="PIRSR" id="PIRSR605856-50"/>
    </source>
</evidence>
<dbReference type="ExpressionAtlas" id="F6HTV3">
    <property type="expression patterns" value="baseline"/>
</dbReference>
<dbReference type="GO" id="GO:0005737">
    <property type="term" value="C:cytoplasm"/>
    <property type="evidence" value="ECO:0000318"/>
    <property type="project" value="GO_Central"/>
</dbReference>
<dbReference type="Gene3D" id="3.40.50.1100">
    <property type="match status" value="3"/>
</dbReference>
<keyword evidence="3 10" id="KW-0028">Amino-acid biosynthesis</keyword>
<dbReference type="FunFam" id="3.40.50.1100:FF:000130">
    <property type="entry name" value="Cysteine synthase"/>
    <property type="match status" value="1"/>
</dbReference>
<evidence type="ECO:0000256" key="6">
    <source>
        <dbReference type="ARBA" id="ARBA00023192"/>
    </source>
</evidence>
<gene>
    <name evidence="12" type="ordered locus">VIT_14s0030g01490</name>
</gene>
<feature type="binding site" evidence="8">
    <location>
        <begin position="299"/>
        <end position="303"/>
    </location>
    <ligand>
        <name>pyridoxal 5'-phosphate</name>
        <dbReference type="ChEBI" id="CHEBI:597326"/>
    </ligand>
</feature>
<dbReference type="FunFam" id="3.40.50.1100:FF:000002">
    <property type="entry name" value="Cysteine synthase"/>
    <property type="match status" value="1"/>
</dbReference>
<dbReference type="EMBL" id="FN596249">
    <property type="protein sequence ID" value="CCB58114.1"/>
    <property type="molecule type" value="Genomic_DNA"/>
</dbReference>
<feature type="domain" description="Tryptophan synthase beta chain-like PALP" evidence="11">
    <location>
        <begin position="127"/>
        <end position="413"/>
    </location>
</feature>
<keyword evidence="4 10" id="KW-0808">Transferase</keyword>
<dbReference type="InterPro" id="IPR001926">
    <property type="entry name" value="TrpB-like_PALP"/>
</dbReference>
<evidence type="ECO:0000256" key="5">
    <source>
        <dbReference type="ARBA" id="ARBA00022898"/>
    </source>
</evidence>
<keyword evidence="13" id="KW-1185">Reference proteome</keyword>
<evidence type="ECO:0000256" key="2">
    <source>
        <dbReference type="ARBA" id="ARBA00007103"/>
    </source>
</evidence>
<comment type="cofactor">
    <cofactor evidence="1 8 10">
        <name>pyridoxal 5'-phosphate</name>
        <dbReference type="ChEBI" id="CHEBI:597326"/>
    </cofactor>
</comment>
<proteinExistence type="inferred from homology"/>
<comment type="similarity">
    <text evidence="2 10">Belongs to the cysteine synthase/cystathionine beta-synthase family.</text>
</comment>
<feature type="binding site" evidence="8">
    <location>
        <position position="195"/>
    </location>
    <ligand>
        <name>pyridoxal 5'-phosphate</name>
        <dbReference type="ChEBI" id="CHEBI:597326"/>
    </ligand>
</feature>
<evidence type="ECO:0000259" key="11">
    <source>
        <dbReference type="Pfam" id="PF00291"/>
    </source>
</evidence>
<dbReference type="InterPro" id="IPR001216">
    <property type="entry name" value="P-phosphate_BS"/>
</dbReference>
<dbReference type="InterPro" id="IPR005856">
    <property type="entry name" value="Cys_synth"/>
</dbReference>
<dbReference type="PaxDb" id="29760-VIT_14s0030g01490.t01"/>
<dbReference type="AlphaFoldDB" id="F6HTV3"/>
<dbReference type="Pfam" id="PF00291">
    <property type="entry name" value="PALP"/>
    <property type="match status" value="2"/>
</dbReference>
<comment type="catalytic activity">
    <reaction evidence="7">
        <text>hydrogen cyanide + L-cysteine = 3-cyano-L-alanine + hydrogen sulfide + H(+)</text>
        <dbReference type="Rhea" id="RHEA:17821"/>
        <dbReference type="ChEBI" id="CHEBI:15378"/>
        <dbReference type="ChEBI" id="CHEBI:18407"/>
        <dbReference type="ChEBI" id="CHEBI:29919"/>
        <dbReference type="ChEBI" id="CHEBI:35235"/>
        <dbReference type="ChEBI" id="CHEBI:77860"/>
        <dbReference type="EC" id="4.4.1.9"/>
    </reaction>
</comment>
<dbReference type="PANTHER" id="PTHR10314">
    <property type="entry name" value="CYSTATHIONINE BETA-SYNTHASE"/>
    <property type="match status" value="1"/>
</dbReference>
<evidence type="ECO:0000313" key="13">
    <source>
        <dbReference type="Proteomes" id="UP000009183"/>
    </source>
</evidence>
<dbReference type="Proteomes" id="UP000009183">
    <property type="component" value="Chromosome 14"/>
</dbReference>
<dbReference type="STRING" id="29760.F6HTV3"/>
<feature type="modified residue" description="N6-(pyridoxal phosphate)lysine" evidence="9">
    <location>
        <position position="164"/>
    </location>
</feature>
<dbReference type="InterPro" id="IPR036052">
    <property type="entry name" value="TrpB-like_PALP_sf"/>
</dbReference>
<comment type="catalytic activity">
    <reaction evidence="10">
        <text>O-acetyl-L-serine + hydrogen sulfide = L-cysteine + acetate</text>
        <dbReference type="Rhea" id="RHEA:14829"/>
        <dbReference type="ChEBI" id="CHEBI:29919"/>
        <dbReference type="ChEBI" id="CHEBI:30089"/>
        <dbReference type="ChEBI" id="CHEBI:35235"/>
        <dbReference type="ChEBI" id="CHEBI:58340"/>
        <dbReference type="EC" id="2.5.1.47"/>
    </reaction>
</comment>
<evidence type="ECO:0000256" key="10">
    <source>
        <dbReference type="RuleBase" id="RU003985"/>
    </source>
</evidence>
<accession>F6HTV3</accession>
<dbReference type="NCBIfam" id="TIGR01136">
    <property type="entry name" value="cysKM"/>
    <property type="match status" value="1"/>
</dbReference>
<evidence type="ECO:0000256" key="9">
    <source>
        <dbReference type="PIRSR" id="PIRSR605856-51"/>
    </source>
</evidence>
<feature type="binding site" evidence="8">
    <location>
        <position position="387"/>
    </location>
    <ligand>
        <name>pyridoxal 5'-phosphate</name>
        <dbReference type="ChEBI" id="CHEBI:597326"/>
    </ligand>
</feature>
<reference evidence="13" key="1">
    <citation type="journal article" date="2007" name="Nature">
        <title>The grapevine genome sequence suggests ancestral hexaploidization in major angiosperm phyla.</title>
        <authorList>
            <consortium name="The French-Italian Public Consortium for Grapevine Genome Characterization."/>
            <person name="Jaillon O."/>
            <person name="Aury J.-M."/>
            <person name="Noel B."/>
            <person name="Policriti A."/>
            <person name="Clepet C."/>
            <person name="Casagrande A."/>
            <person name="Choisne N."/>
            <person name="Aubourg S."/>
            <person name="Vitulo N."/>
            <person name="Jubin C."/>
            <person name="Vezzi A."/>
            <person name="Legeai F."/>
            <person name="Hugueney P."/>
            <person name="Dasilva C."/>
            <person name="Horner D."/>
            <person name="Mica E."/>
            <person name="Jublot D."/>
            <person name="Poulain J."/>
            <person name="Bruyere C."/>
            <person name="Billault A."/>
            <person name="Segurens B."/>
            <person name="Gouyvenoux M."/>
            <person name="Ugarte E."/>
            <person name="Cattonaro F."/>
            <person name="Anthouard V."/>
            <person name="Vico V."/>
            <person name="Del Fabbro C."/>
            <person name="Alaux M."/>
            <person name="Di Gaspero G."/>
            <person name="Dumas V."/>
            <person name="Felice N."/>
            <person name="Paillard S."/>
            <person name="Juman I."/>
            <person name="Moroldo M."/>
            <person name="Scalabrin S."/>
            <person name="Canaguier A."/>
            <person name="Le Clainche I."/>
            <person name="Malacrida G."/>
            <person name="Durand E."/>
            <person name="Pesole G."/>
            <person name="Laucou V."/>
            <person name="Chatelet P."/>
            <person name="Merdinoglu D."/>
            <person name="Delledonne M."/>
            <person name="Pezzotti M."/>
            <person name="Lecharny A."/>
            <person name="Scarpelli C."/>
            <person name="Artiguenave F."/>
            <person name="Pe M.E."/>
            <person name="Valle G."/>
            <person name="Morgante M."/>
            <person name="Caboche M."/>
            <person name="Adam-Blondon A.-F."/>
            <person name="Weissenbach J."/>
            <person name="Quetier F."/>
            <person name="Wincker P."/>
        </authorList>
    </citation>
    <scope>NUCLEOTIDE SEQUENCE [LARGE SCALE GENOMIC DNA]</scope>
    <source>
        <strain evidence="13">cv. Pinot noir / PN40024</strain>
    </source>
</reference>
<name>F6HTV3_VITVI</name>
<dbReference type="SUPFAM" id="SSF53686">
    <property type="entry name" value="Tryptophan synthase beta subunit-like PLP-dependent enzymes"/>
    <property type="match status" value="2"/>
</dbReference>
<feature type="domain" description="Tryptophan synthase beta chain-like PALP" evidence="11">
    <location>
        <begin position="11"/>
        <end position="107"/>
    </location>
</feature>
<dbReference type="NCBIfam" id="TIGR01139">
    <property type="entry name" value="cysK"/>
    <property type="match status" value="1"/>
</dbReference>
<protein>
    <recommendedName>
        <fullName evidence="10">Cysteine synthase</fullName>
        <ecNumber evidence="10">2.5.1.47</ecNumber>
    </recommendedName>
</protein>
<evidence type="ECO:0000256" key="3">
    <source>
        <dbReference type="ARBA" id="ARBA00022605"/>
    </source>
</evidence>
<dbReference type="FunCoup" id="F6HTV3">
    <property type="interactions" value="1940"/>
</dbReference>
<evidence type="ECO:0000256" key="7">
    <source>
        <dbReference type="ARBA" id="ARBA00050896"/>
    </source>
</evidence>
<evidence type="ECO:0000256" key="1">
    <source>
        <dbReference type="ARBA" id="ARBA00001933"/>
    </source>
</evidence>
<dbReference type="PROSITE" id="PS00901">
    <property type="entry name" value="CYS_SYNTHASE"/>
    <property type="match status" value="2"/>
</dbReference>
<organism evidence="12 13">
    <name type="scientific">Vitis vinifera</name>
    <name type="common">Grape</name>
    <dbReference type="NCBI Taxonomy" id="29760"/>
    <lineage>
        <taxon>Eukaryota</taxon>
        <taxon>Viridiplantae</taxon>
        <taxon>Streptophyta</taxon>
        <taxon>Embryophyta</taxon>
        <taxon>Tracheophyta</taxon>
        <taxon>Spermatophyta</taxon>
        <taxon>Magnoliopsida</taxon>
        <taxon>eudicotyledons</taxon>
        <taxon>Gunneridae</taxon>
        <taxon>Pentapetalae</taxon>
        <taxon>rosids</taxon>
        <taxon>Vitales</taxon>
        <taxon>Vitaceae</taxon>
        <taxon>Viteae</taxon>
        <taxon>Vitis</taxon>
    </lineage>
</organism>
<dbReference type="GO" id="GO:0050017">
    <property type="term" value="F:L-3-cyanoalanine synthase activity"/>
    <property type="evidence" value="ECO:0007669"/>
    <property type="project" value="UniProtKB-EC"/>
</dbReference>
<evidence type="ECO:0000313" key="12">
    <source>
        <dbReference type="EMBL" id="CCB58114.1"/>
    </source>
</evidence>
<dbReference type="InterPro" id="IPR050214">
    <property type="entry name" value="Cys_Synth/Cystath_Beta-Synth"/>
</dbReference>
<evidence type="ECO:0000256" key="4">
    <source>
        <dbReference type="ARBA" id="ARBA00022679"/>
    </source>
</evidence>
<dbReference type="GO" id="GO:0004124">
    <property type="term" value="F:cysteine synthase activity"/>
    <property type="evidence" value="ECO:0000318"/>
    <property type="project" value="GO_Central"/>
</dbReference>
<keyword evidence="5 8" id="KW-0663">Pyridoxal phosphate</keyword>
<dbReference type="GO" id="GO:0006535">
    <property type="term" value="P:cysteine biosynthetic process from serine"/>
    <property type="evidence" value="ECO:0000318"/>
    <property type="project" value="GO_Central"/>
</dbReference>
<dbReference type="EC" id="2.5.1.47" evidence="10"/>
<dbReference type="OrthoDB" id="10259545at2759"/>
<dbReference type="CDD" id="cd01561">
    <property type="entry name" value="CBS_like"/>
    <property type="match status" value="1"/>
</dbReference>
<dbReference type="InParanoid" id="F6HTV3"/>
<dbReference type="eggNOG" id="KOG1252">
    <property type="taxonomic scope" value="Eukaryota"/>
</dbReference>